<dbReference type="InterPro" id="IPR021967">
    <property type="entry name" value="Nup98_C"/>
</dbReference>
<dbReference type="GO" id="GO:0006606">
    <property type="term" value="P:protein import into nucleus"/>
    <property type="evidence" value="ECO:0007669"/>
    <property type="project" value="TreeGrafter"/>
</dbReference>
<keyword evidence="9" id="KW-0906">Nuclear pore complex</keyword>
<feature type="compositionally biased region" description="Low complexity" evidence="11">
    <location>
        <begin position="26"/>
        <end position="42"/>
    </location>
</feature>
<feature type="region of interest" description="Disordered" evidence="11">
    <location>
        <begin position="1129"/>
        <end position="1167"/>
    </location>
</feature>
<dbReference type="GO" id="GO:0017056">
    <property type="term" value="F:structural constituent of nuclear pore"/>
    <property type="evidence" value="ECO:0007669"/>
    <property type="project" value="InterPro"/>
</dbReference>
<evidence type="ECO:0000256" key="9">
    <source>
        <dbReference type="ARBA" id="ARBA00023132"/>
    </source>
</evidence>
<feature type="compositionally biased region" description="Basic and acidic residues" evidence="11">
    <location>
        <begin position="1143"/>
        <end position="1154"/>
    </location>
</feature>
<feature type="compositionally biased region" description="Low complexity" evidence="11">
    <location>
        <begin position="378"/>
        <end position="388"/>
    </location>
</feature>
<dbReference type="GO" id="GO:0034398">
    <property type="term" value="P:telomere tethering at nuclear periphery"/>
    <property type="evidence" value="ECO:0007669"/>
    <property type="project" value="TreeGrafter"/>
</dbReference>
<dbReference type="HOGENOM" id="CLU_002330_0_0_1"/>
<dbReference type="InterPro" id="IPR007230">
    <property type="entry name" value="Nup98_auto-Pept-S59_dom"/>
</dbReference>
<evidence type="ECO:0000256" key="11">
    <source>
        <dbReference type="SAM" id="MobiDB-lite"/>
    </source>
</evidence>
<keyword evidence="4" id="KW-0677">Repeat</keyword>
<evidence type="ECO:0000256" key="10">
    <source>
        <dbReference type="ARBA" id="ARBA00023242"/>
    </source>
</evidence>
<comment type="caution">
    <text evidence="13">The sequence shown here is derived from an EMBL/GenBank/DDBJ whole genome shotgun (WGS) entry which is preliminary data.</text>
</comment>
<feature type="compositionally biased region" description="Gly residues" evidence="11">
    <location>
        <begin position="507"/>
        <end position="520"/>
    </location>
</feature>
<dbReference type="PANTHER" id="PTHR23198:SF6">
    <property type="entry name" value="NUCLEAR PORE COMPLEX PROTEIN NUP98-NUP96"/>
    <property type="match status" value="1"/>
</dbReference>
<feature type="compositionally biased region" description="Low complexity" evidence="11">
    <location>
        <begin position="716"/>
        <end position="732"/>
    </location>
</feature>
<proteinExistence type="inferred from homology"/>
<dbReference type="GO" id="GO:0006405">
    <property type="term" value="P:RNA export from nucleus"/>
    <property type="evidence" value="ECO:0007669"/>
    <property type="project" value="TreeGrafter"/>
</dbReference>
<dbReference type="STRING" id="857340.A0A086SV25"/>
<comment type="subcellular location">
    <subcellularLocation>
        <location evidence="1">Nucleus</location>
        <location evidence="1">Nuclear pore complex</location>
    </subcellularLocation>
</comment>
<feature type="region of interest" description="Disordered" evidence="11">
    <location>
        <begin position="1"/>
        <end position="54"/>
    </location>
</feature>
<feature type="compositionally biased region" description="Polar residues" evidence="11">
    <location>
        <begin position="553"/>
        <end position="572"/>
    </location>
</feature>
<dbReference type="PROSITE" id="PS51434">
    <property type="entry name" value="NUP_C"/>
    <property type="match status" value="1"/>
</dbReference>
<feature type="compositionally biased region" description="Low complexity" evidence="11">
    <location>
        <begin position="535"/>
        <end position="545"/>
    </location>
</feature>
<evidence type="ECO:0000256" key="8">
    <source>
        <dbReference type="ARBA" id="ARBA00023010"/>
    </source>
</evidence>
<gene>
    <name evidence="13" type="ORF">ACRE_083230</name>
</gene>
<dbReference type="Pfam" id="PF12110">
    <property type="entry name" value="Nup96"/>
    <property type="match status" value="1"/>
</dbReference>
<keyword evidence="6" id="KW-0509">mRNA transport</keyword>
<feature type="region of interest" description="Disordered" evidence="11">
    <location>
        <begin position="781"/>
        <end position="889"/>
    </location>
</feature>
<dbReference type="OrthoDB" id="3797628at2759"/>
<keyword evidence="7" id="KW-0653">Protein transport</keyword>
<dbReference type="GO" id="GO:0000973">
    <property type="term" value="P:post-transcriptional tethering of RNA polymerase II gene DNA at nuclear periphery"/>
    <property type="evidence" value="ECO:0007669"/>
    <property type="project" value="TreeGrafter"/>
</dbReference>
<dbReference type="SUPFAM" id="SSF82215">
    <property type="entry name" value="C-terminal autoproteolytic domain of nucleoporin nup98"/>
    <property type="match status" value="1"/>
</dbReference>
<dbReference type="Gene3D" id="1.25.40.690">
    <property type="match status" value="1"/>
</dbReference>
<feature type="region of interest" description="Disordered" evidence="11">
    <location>
        <begin position="274"/>
        <end position="621"/>
    </location>
</feature>
<keyword evidence="5" id="KW-0068">Autocatalytic cleavage</keyword>
<feature type="compositionally biased region" description="Gly residues" evidence="11">
    <location>
        <begin position="156"/>
        <end position="175"/>
    </location>
</feature>
<dbReference type="InterPro" id="IPR036903">
    <property type="entry name" value="Nup98_auto-Pept-S59_dom_sf"/>
</dbReference>
<dbReference type="PANTHER" id="PTHR23198">
    <property type="entry name" value="NUCLEOPORIN"/>
    <property type="match status" value="1"/>
</dbReference>
<dbReference type="EMBL" id="JPKY01000154">
    <property type="protein sequence ID" value="KFH40957.1"/>
    <property type="molecule type" value="Genomic_DNA"/>
</dbReference>
<feature type="region of interest" description="Disordered" evidence="11">
    <location>
        <begin position="700"/>
        <end position="733"/>
    </location>
</feature>
<keyword evidence="10" id="KW-0539">Nucleus</keyword>
<feature type="compositionally biased region" description="Gly residues" evidence="11">
    <location>
        <begin position="43"/>
        <end position="54"/>
    </location>
</feature>
<feature type="compositionally biased region" description="Low complexity" evidence="11">
    <location>
        <begin position="323"/>
        <end position="333"/>
    </location>
</feature>
<accession>A0A086SV25</accession>
<dbReference type="GO" id="GO:0003723">
    <property type="term" value="F:RNA binding"/>
    <property type="evidence" value="ECO:0007669"/>
    <property type="project" value="TreeGrafter"/>
</dbReference>
<evidence type="ECO:0000256" key="1">
    <source>
        <dbReference type="ARBA" id="ARBA00004567"/>
    </source>
</evidence>
<feature type="compositionally biased region" description="Gly residues" evidence="11">
    <location>
        <begin position="1"/>
        <end position="12"/>
    </location>
</feature>
<feature type="compositionally biased region" description="Gly residues" evidence="11">
    <location>
        <begin position="350"/>
        <end position="363"/>
    </location>
</feature>
<feature type="compositionally biased region" description="Basic and acidic residues" evidence="11">
    <location>
        <begin position="1225"/>
        <end position="1241"/>
    </location>
</feature>
<feature type="compositionally biased region" description="Low complexity" evidence="11">
    <location>
        <begin position="573"/>
        <end position="616"/>
    </location>
</feature>
<dbReference type="GO" id="GO:0044614">
    <property type="term" value="C:nuclear pore cytoplasmic filaments"/>
    <property type="evidence" value="ECO:0007669"/>
    <property type="project" value="TreeGrafter"/>
</dbReference>
<dbReference type="InterPro" id="IPR025574">
    <property type="entry name" value="Nucleoporin_FG_rpt"/>
</dbReference>
<feature type="compositionally biased region" description="Low complexity" evidence="11">
    <location>
        <begin position="471"/>
        <end position="480"/>
    </location>
</feature>
<feature type="compositionally biased region" description="Basic and acidic residues" evidence="11">
    <location>
        <begin position="1206"/>
        <end position="1217"/>
    </location>
</feature>
<protein>
    <submittedName>
        <fullName evidence="13">Nucleoporin-like protein</fullName>
    </submittedName>
</protein>
<feature type="domain" description="Peptidase S59" evidence="12">
    <location>
        <begin position="884"/>
        <end position="1024"/>
    </location>
</feature>
<dbReference type="GO" id="GO:0051028">
    <property type="term" value="P:mRNA transport"/>
    <property type="evidence" value="ECO:0007669"/>
    <property type="project" value="UniProtKB-KW"/>
</dbReference>
<feature type="region of interest" description="Disordered" evidence="11">
    <location>
        <begin position="156"/>
        <end position="200"/>
    </location>
</feature>
<evidence type="ECO:0000259" key="12">
    <source>
        <dbReference type="PROSITE" id="PS51434"/>
    </source>
</evidence>
<feature type="compositionally biased region" description="Low complexity" evidence="11">
    <location>
        <begin position="279"/>
        <end position="304"/>
    </location>
</feature>
<reference evidence="14" key="1">
    <citation type="journal article" date="2014" name="Genome Announc.">
        <title>Genome sequence and annotation of Acremonium chrysogenum, producer of the beta-lactam antibiotic cephalosporin C.</title>
        <authorList>
            <person name="Terfehr D."/>
            <person name="Dahlmann T.A."/>
            <person name="Specht T."/>
            <person name="Zadra I."/>
            <person name="Kuernsteiner H."/>
            <person name="Kueck U."/>
        </authorList>
    </citation>
    <scope>NUCLEOTIDE SEQUENCE [LARGE SCALE GENOMIC DNA]</scope>
    <source>
        <strain evidence="14">ATCC 11550 / CBS 779.69 / DSM 880 / IAM 14645 / JCM 23072 / IMI 49137</strain>
    </source>
</reference>
<evidence type="ECO:0000256" key="5">
    <source>
        <dbReference type="ARBA" id="ARBA00022813"/>
    </source>
</evidence>
<dbReference type="Pfam" id="PF13634">
    <property type="entry name" value="Nucleoporin_FG"/>
    <property type="match status" value="3"/>
</dbReference>
<feature type="region of interest" description="Disordered" evidence="11">
    <location>
        <begin position="1206"/>
        <end position="1264"/>
    </location>
</feature>
<evidence type="ECO:0000256" key="4">
    <source>
        <dbReference type="ARBA" id="ARBA00022737"/>
    </source>
</evidence>
<evidence type="ECO:0000256" key="3">
    <source>
        <dbReference type="ARBA" id="ARBA00022448"/>
    </source>
</evidence>
<keyword evidence="3" id="KW-0813">Transport</keyword>
<name>A0A086SV25_HAPC1</name>
<sequence length="1944" mass="205127">MSFGSGGFGGFGQQNNQSSGFGGFGQNNNTSTSGLFGGSSSNSGGGFGQSTGGFGASNTNTTSAFGSKPAFGSSTTGGGGLFGSNTGTNTGTTGFGSGGFGSTANTTNTTSAFGSGTSGGGLFGGSTATTTPAFGATGTTGGSLFGGGNTGTSGTSFGGGGFGASNNPGIGGAGDPPGTAVTPFQAHTEKEPNNPSQSNSFQNILFQDAYKKWSADELRLADYVAGRRYGNGTGGGAFGVSSNFGSGGFGTTNTSSGGGLFGASNNATTGNTTGGGLFGSSNTNTNAGTGFGQSTSTGFGSNTGTTGGGLFGSKPAGGGLFGGNQNQQSTGFGTNTGGGFGAGTNTNSGTGFGSSNTGGGGLFGSSNQQNKPAGGLFGNTSTTTNTGFGATGNTGFGASNTNTTGGGLFGNTGNTNQQSTGGGLFGGSTNTNQQQQGTGGGLFGGQQNQNQQSGGGLFGNTQQKPGGLFGSGTQNSTTGTGLFGGGNNQQQQQSTGFGTNTASTSGGLFGNKPAGGGLFGGSTQQTNTTGGGLFGNTNTQQNTQQGGTGLFGASNNQQQKPGGLFGSSTQNTGSSLFGGQNNQNQGGSLFGGSTNQQQQNQGLGNSLLGNSQQSNNAPQGLTAGLNDVSAYGSPSLFSSLGGNEVANPGPLATPLGGNAKPKRGAILPMYKLAPSSASRMGTPQKRGFGFSYSTYGGSTHGSPASSIASTPGTNGRGLLASSSSGSLSKSMSTNNLRRNFNTEDSILVPGAFSASTAPRWYGSTGSRKLVISRDMRSDLFSTPQKDKQIADSSSTSRKLSKRVSFDTSNVEDEEQPQIRGALPAPDGSPSTQADETPRQNRSAIGSNGSLTPEAESNSSLAGVQEEDNLATPGRQSSVLGDTAPGKYWTQPPLEELQSMNRVQRQKVDNFVIGRENVGSIAFLLPVDLSGIELDDLFKDIVQLEPRSATVYPVTAKKPPVGKGLNVPARITLEQSWPRSGRDKRITNDPKKFNRHVERLKRIEDTEFVSYDKETGVWVFTVEHFTTYGLDDSDEDSDEEMGTVEQRAPEPTLTLSQQMALDASPGSSMEDTFHFRRSIGLPGAFDEQEAVVEAVIPREESFLGVSSADSAPNDVRLSLVDEQADDMGEEYDLSDEEDMTRSPVEQHHAAEHDDFSSDDGQDIQRGTPGGVLRARMRALKESAGPVQLVVADGDDWTEMLRKTVSPMKRDRQLLKELNEASPSRQNDQRIESDSNEQTDLRKSSVWRKSTTEKKDGFANGAQAGLDKGRGFATSIDLMNSLFERPKATHQNLRASASASRGFPKWPYERQEKVLSIDQGERAFHDAGRPTWGPDETLVVTRAVDSQHRRSSREPSDILSLQRSAVQTGRQSVRLGKFSTESSKKYLRTQDSLTEIRLVDGVPVAALRAQNVQDVFHHQDMNDPASIHEKRVWELASILFDGDEDVNAAARKARLSAFWTELVDQASATSIGLAGTSEEKAVACLAGHRITEACKHLMQGKNFRLATLVPLIGTSDTAKKDMREQVKAWQDSKMLSEFSEPIRAIYELLSGNVCVCEGMKGVPVEDRMESFVISKKFGLDWKQAFGLRLWYAISQQDDLAAAVSKFQEDIDQDRENTPQPWYQEQGINPLWFDYEAHHRQDLLWGLLQLYAGKNADLEAVLRPENSQLSPLDMRVCWQLGVALTATGKVTFGENAQEKADAATIAYAAQLSSAGEWLEATFVLLHLSSPSARAKAIQDHLCRHAGLIGSESDPTFAILTEKFQIPATWVWEALALYMRGVKKDPAAEVQCLLKAGSFVEAHRVLAEKVAPQAIIERGYAELLSLMSQFQGHQGLIPDWSQGGEVYYHFLTMLQHRNRGEVAPRAVLDRLLAGLGGMNEQILEGEIIRYAALSDMADETAREIVKWTRKKQDVEFRSRILKLPLTQDRLLAYSVDLGMERYREVMSH</sequence>
<keyword evidence="14" id="KW-1185">Reference proteome</keyword>
<keyword evidence="8" id="KW-0811">Translocation</keyword>
<feature type="compositionally biased region" description="Low complexity" evidence="11">
    <location>
        <begin position="488"/>
        <end position="501"/>
    </location>
</feature>
<evidence type="ECO:0000313" key="13">
    <source>
        <dbReference type="EMBL" id="KFH40957.1"/>
    </source>
</evidence>
<dbReference type="InterPro" id="IPR037665">
    <property type="entry name" value="Nucleoporin_S59-like"/>
</dbReference>
<dbReference type="Proteomes" id="UP000029964">
    <property type="component" value="Unassembled WGS sequence"/>
</dbReference>
<organism evidence="13 14">
    <name type="scientific">Hapsidospora chrysogenum (strain ATCC 11550 / CBS 779.69 / DSM 880 / IAM 14645 / JCM 23072 / IMI 49137)</name>
    <name type="common">Acremonium chrysogenum</name>
    <dbReference type="NCBI Taxonomy" id="857340"/>
    <lineage>
        <taxon>Eukaryota</taxon>
        <taxon>Fungi</taxon>
        <taxon>Dikarya</taxon>
        <taxon>Ascomycota</taxon>
        <taxon>Pezizomycotina</taxon>
        <taxon>Sordariomycetes</taxon>
        <taxon>Hypocreomycetidae</taxon>
        <taxon>Hypocreales</taxon>
        <taxon>Bionectriaceae</taxon>
        <taxon>Hapsidospora</taxon>
    </lineage>
</organism>
<dbReference type="Gene3D" id="3.30.1610.10">
    <property type="entry name" value="Peptidase S59, nucleoporin"/>
    <property type="match status" value="1"/>
</dbReference>
<comment type="similarity">
    <text evidence="2">Belongs to the nucleoporin GLFG family.</text>
</comment>
<evidence type="ECO:0000256" key="7">
    <source>
        <dbReference type="ARBA" id="ARBA00022927"/>
    </source>
</evidence>
<evidence type="ECO:0000313" key="14">
    <source>
        <dbReference type="Proteomes" id="UP000029964"/>
    </source>
</evidence>
<dbReference type="FunFam" id="3.30.1610.10:FF:000003">
    <property type="entry name" value="Nucleoporin SONB, putative"/>
    <property type="match status" value="1"/>
</dbReference>
<feature type="compositionally biased region" description="Low complexity" evidence="11">
    <location>
        <begin position="427"/>
        <end position="436"/>
    </location>
</feature>
<feature type="compositionally biased region" description="Polar residues" evidence="11">
    <location>
        <begin position="703"/>
        <end position="713"/>
    </location>
</feature>
<dbReference type="GO" id="GO:0008139">
    <property type="term" value="F:nuclear localization sequence binding"/>
    <property type="evidence" value="ECO:0007669"/>
    <property type="project" value="TreeGrafter"/>
</dbReference>
<evidence type="ECO:0000256" key="2">
    <source>
        <dbReference type="ARBA" id="ARBA00008926"/>
    </source>
</evidence>
<dbReference type="Pfam" id="PF04096">
    <property type="entry name" value="Nucleoporin2"/>
    <property type="match status" value="1"/>
</dbReference>
<feature type="compositionally biased region" description="Polar residues" evidence="11">
    <location>
        <begin position="828"/>
        <end position="861"/>
    </location>
</feature>
<evidence type="ECO:0000256" key="6">
    <source>
        <dbReference type="ARBA" id="ARBA00022816"/>
    </source>
</evidence>
<feature type="compositionally biased region" description="Gly residues" evidence="11">
    <location>
        <begin position="305"/>
        <end position="322"/>
    </location>
</feature>